<name>A0AAV4X9S1_CAEEX</name>
<accession>A0AAV4X9S1</accession>
<evidence type="ECO:0000313" key="2">
    <source>
        <dbReference type="Proteomes" id="UP001054945"/>
    </source>
</evidence>
<proteinExistence type="predicted"/>
<comment type="caution">
    <text evidence="1">The sequence shown here is derived from an EMBL/GenBank/DDBJ whole genome shotgun (WGS) entry which is preliminary data.</text>
</comment>
<organism evidence="1 2">
    <name type="scientific">Caerostris extrusa</name>
    <name type="common">Bark spider</name>
    <name type="synonym">Caerostris bankana</name>
    <dbReference type="NCBI Taxonomy" id="172846"/>
    <lineage>
        <taxon>Eukaryota</taxon>
        <taxon>Metazoa</taxon>
        <taxon>Ecdysozoa</taxon>
        <taxon>Arthropoda</taxon>
        <taxon>Chelicerata</taxon>
        <taxon>Arachnida</taxon>
        <taxon>Araneae</taxon>
        <taxon>Araneomorphae</taxon>
        <taxon>Entelegynae</taxon>
        <taxon>Araneoidea</taxon>
        <taxon>Araneidae</taxon>
        <taxon>Caerostris</taxon>
    </lineage>
</organism>
<reference evidence="1 2" key="1">
    <citation type="submission" date="2021-06" db="EMBL/GenBank/DDBJ databases">
        <title>Caerostris extrusa draft genome.</title>
        <authorList>
            <person name="Kono N."/>
            <person name="Arakawa K."/>
        </authorList>
    </citation>
    <scope>NUCLEOTIDE SEQUENCE [LARGE SCALE GENOMIC DNA]</scope>
</reference>
<evidence type="ECO:0000313" key="1">
    <source>
        <dbReference type="EMBL" id="GIY90935.1"/>
    </source>
</evidence>
<keyword evidence="2" id="KW-1185">Reference proteome</keyword>
<protein>
    <submittedName>
        <fullName evidence="1">Uncharacterized protein</fullName>
    </submittedName>
</protein>
<dbReference type="AlphaFoldDB" id="A0AAV4X9S1"/>
<sequence>MNVILSIKNLEGKNPLSSPRTKPIASVSRRPIECKVYILSQHLQGSRADQTTPRKSRSVSSLPILTLCPLSDDWPNRGVASAARANCDVSRGGSSRDAKLDQAPQIRWRVNGLPDNPSGDGHYHQGFPDVILGVDVRLSFLAVVHVVLSMILNM</sequence>
<dbReference type="Proteomes" id="UP001054945">
    <property type="component" value="Unassembled WGS sequence"/>
</dbReference>
<dbReference type="EMBL" id="BPLR01017363">
    <property type="protein sequence ID" value="GIY90935.1"/>
    <property type="molecule type" value="Genomic_DNA"/>
</dbReference>
<gene>
    <name evidence="1" type="ORF">CEXT_113251</name>
</gene>